<protein>
    <submittedName>
        <fullName evidence="7">WAT1-related protein At5g40210-like</fullName>
    </submittedName>
</protein>
<dbReference type="SUPFAM" id="SSF103481">
    <property type="entry name" value="Multidrug resistance efflux transporter EmrE"/>
    <property type="match status" value="1"/>
</dbReference>
<feature type="transmembrane region" description="Helical" evidence="5">
    <location>
        <begin position="21"/>
        <end position="38"/>
    </location>
</feature>
<dbReference type="OrthoDB" id="1746609at2759"/>
<dbReference type="PANTHER" id="PTHR31218">
    <property type="entry name" value="WAT1-RELATED PROTEIN"/>
    <property type="match status" value="1"/>
</dbReference>
<reference evidence="7" key="2">
    <citation type="submission" date="2025-08" db="UniProtKB">
        <authorList>
            <consortium name="RefSeq"/>
        </authorList>
    </citation>
    <scope>IDENTIFICATION</scope>
    <source>
        <tissue evidence="7">Leaf</tissue>
    </source>
</reference>
<gene>
    <name evidence="7" type="primary">LOC111240720</name>
</gene>
<dbReference type="GO" id="GO:0016020">
    <property type="term" value="C:membrane"/>
    <property type="evidence" value="ECO:0007669"/>
    <property type="project" value="InterPro"/>
</dbReference>
<dbReference type="InterPro" id="IPR030184">
    <property type="entry name" value="WAT1-related"/>
</dbReference>
<dbReference type="GO" id="GO:0022857">
    <property type="term" value="F:transmembrane transporter activity"/>
    <property type="evidence" value="ECO:0007669"/>
    <property type="project" value="InterPro"/>
</dbReference>
<comment type="subcellular location">
    <subcellularLocation>
        <location evidence="1">Membrane</location>
        <topology evidence="1">Multi-pass membrane protein</topology>
    </subcellularLocation>
</comment>
<evidence type="ECO:0000313" key="7">
    <source>
        <dbReference type="RefSeq" id="XP_022631995.1"/>
    </source>
</evidence>
<evidence type="ECO:0000256" key="4">
    <source>
        <dbReference type="ARBA" id="ARBA00023136"/>
    </source>
</evidence>
<dbReference type="AlphaFoldDB" id="A0A3Q0EK01"/>
<evidence type="ECO:0000313" key="6">
    <source>
        <dbReference type="Proteomes" id="UP000087766"/>
    </source>
</evidence>
<accession>A0A3Q0EK01</accession>
<evidence type="ECO:0000256" key="5">
    <source>
        <dbReference type="SAM" id="Phobius"/>
    </source>
</evidence>
<keyword evidence="3 5" id="KW-1133">Transmembrane helix</keyword>
<feature type="transmembrane region" description="Helical" evidence="5">
    <location>
        <begin position="44"/>
        <end position="63"/>
    </location>
</feature>
<dbReference type="InterPro" id="IPR037185">
    <property type="entry name" value="EmrE-like"/>
</dbReference>
<dbReference type="STRING" id="3916.A0A3Q0EK01"/>
<evidence type="ECO:0000256" key="1">
    <source>
        <dbReference type="ARBA" id="ARBA00004141"/>
    </source>
</evidence>
<keyword evidence="6" id="KW-1185">Reference proteome</keyword>
<dbReference type="RefSeq" id="XP_022631995.1">
    <property type="nucleotide sequence ID" value="XM_022776274.1"/>
</dbReference>
<name>A0A3Q0EK01_VIGRR</name>
<sequence length="128" mass="14273">MICYLLCTWCVLKAGPLFCSMFKPVAIIFTAFMGAIFLGDDFSLGSLIGAVIFVVGFYAVLWGKSKEESEIAIGVENLESPCHNVPLLQDRNRYPVFGCSTKISLASTLKMNCRYLISYEAYPILPFY</sequence>
<dbReference type="GeneID" id="111240720"/>
<dbReference type="KEGG" id="vra:111240720"/>
<keyword evidence="4 5" id="KW-0472">Membrane</keyword>
<reference evidence="6" key="1">
    <citation type="journal article" date="2014" name="Nat. Commun.">
        <title>Genome sequence of mungbean and insights into evolution within Vigna species.</title>
        <authorList>
            <person name="Kang Y.J."/>
            <person name="Kim S.K."/>
            <person name="Kim M.Y."/>
            <person name="Lestari P."/>
            <person name="Kim K.H."/>
            <person name="Ha B.K."/>
            <person name="Jun T.H."/>
            <person name="Hwang W.J."/>
            <person name="Lee T."/>
            <person name="Lee J."/>
            <person name="Shim S."/>
            <person name="Yoon M.Y."/>
            <person name="Jang Y.E."/>
            <person name="Han K.S."/>
            <person name="Taeprayoon P."/>
            <person name="Yoon N."/>
            <person name="Somta P."/>
            <person name="Tanya P."/>
            <person name="Kim K.S."/>
            <person name="Gwag J.G."/>
            <person name="Moon J.K."/>
            <person name="Lee Y.H."/>
            <person name="Park B.S."/>
            <person name="Bombarely A."/>
            <person name="Doyle J.J."/>
            <person name="Jackson S.A."/>
            <person name="Schafleitner R."/>
            <person name="Srinives P."/>
            <person name="Varshney R.K."/>
            <person name="Lee S.H."/>
        </authorList>
    </citation>
    <scope>NUCLEOTIDE SEQUENCE [LARGE SCALE GENOMIC DNA]</scope>
    <source>
        <strain evidence="6">cv. VC1973A</strain>
    </source>
</reference>
<organism evidence="6 7">
    <name type="scientific">Vigna radiata var. radiata</name>
    <name type="common">Mung bean</name>
    <name type="synonym">Phaseolus aureus</name>
    <dbReference type="NCBI Taxonomy" id="3916"/>
    <lineage>
        <taxon>Eukaryota</taxon>
        <taxon>Viridiplantae</taxon>
        <taxon>Streptophyta</taxon>
        <taxon>Embryophyta</taxon>
        <taxon>Tracheophyta</taxon>
        <taxon>Spermatophyta</taxon>
        <taxon>Magnoliopsida</taxon>
        <taxon>eudicotyledons</taxon>
        <taxon>Gunneridae</taxon>
        <taxon>Pentapetalae</taxon>
        <taxon>rosids</taxon>
        <taxon>fabids</taxon>
        <taxon>Fabales</taxon>
        <taxon>Fabaceae</taxon>
        <taxon>Papilionoideae</taxon>
        <taxon>50 kb inversion clade</taxon>
        <taxon>NPAAA clade</taxon>
        <taxon>indigoferoid/millettioid clade</taxon>
        <taxon>Phaseoleae</taxon>
        <taxon>Vigna</taxon>
    </lineage>
</organism>
<evidence type="ECO:0000256" key="3">
    <source>
        <dbReference type="ARBA" id="ARBA00022989"/>
    </source>
</evidence>
<proteinExistence type="predicted"/>
<keyword evidence="2 5" id="KW-0812">Transmembrane</keyword>
<dbReference type="Proteomes" id="UP000087766">
    <property type="component" value="Chromosome 2"/>
</dbReference>
<evidence type="ECO:0000256" key="2">
    <source>
        <dbReference type="ARBA" id="ARBA00022692"/>
    </source>
</evidence>